<dbReference type="EMBL" id="FJOG01000044">
    <property type="protein sequence ID" value="CZR67503.1"/>
    <property type="molecule type" value="Genomic_DNA"/>
</dbReference>
<organism evidence="3 4">
    <name type="scientific">Phialocephala subalpina</name>
    <dbReference type="NCBI Taxonomy" id="576137"/>
    <lineage>
        <taxon>Eukaryota</taxon>
        <taxon>Fungi</taxon>
        <taxon>Dikarya</taxon>
        <taxon>Ascomycota</taxon>
        <taxon>Pezizomycotina</taxon>
        <taxon>Leotiomycetes</taxon>
        <taxon>Helotiales</taxon>
        <taxon>Mollisiaceae</taxon>
        <taxon>Phialocephala</taxon>
        <taxon>Phialocephala fortinii species complex</taxon>
    </lineage>
</organism>
<dbReference type="STRING" id="576137.A0A1L7XR25"/>
<feature type="region of interest" description="Disordered" evidence="1">
    <location>
        <begin position="424"/>
        <end position="487"/>
    </location>
</feature>
<name>A0A1L7XR25_9HELO</name>
<evidence type="ECO:0000313" key="3">
    <source>
        <dbReference type="EMBL" id="CZR67503.1"/>
    </source>
</evidence>
<feature type="compositionally biased region" description="Basic and acidic residues" evidence="1">
    <location>
        <begin position="464"/>
        <end position="473"/>
    </location>
</feature>
<dbReference type="PANTHER" id="PTHR12205">
    <property type="entry name" value="CENTROMERE/KINETOCHORE PROTEIN ZW10"/>
    <property type="match status" value="1"/>
</dbReference>
<evidence type="ECO:0000259" key="2">
    <source>
        <dbReference type="Pfam" id="PF22766"/>
    </source>
</evidence>
<gene>
    <name evidence="3" type="ORF">PAC_17402</name>
</gene>
<evidence type="ECO:0000313" key="4">
    <source>
        <dbReference type="Proteomes" id="UP000184330"/>
    </source>
</evidence>
<sequence>MALAKYDNQIAQALVDFSTSGAFPEEEHISAAYVNSELLPIALGALNTAKAELETEIRQISKESAPDVDDWIRNAKAIHDDIEKSRKLASSIVRQAEADEERLEGLQQQENYVEFLSKEVHYNTQLLSSLKAIQGANDLLRKLEVQAAEHNLVDALHTLADAFTTIAKIPLEKTARALRLLDQRAFDLQTHIREQLLSVWYALVHIREENGLVTMTIHDKLPDEPTTLDDTVIGFKSFKSLDTVAKKLWDTLDSTVFKRRMDIRAGSLQDIVVDKNTLSLGTGTTDRTIKTLFTDLEAVIRFLNEKLPPEIADALSRKMMPVLCSRILEDWLDTAVPSSLDDMVDYQKALAQVGDFASKLDEIQWPGADSLHDWVANAPKTWLSKRRETALDWTRNQLSLGIGEPQYAERTETRMVARDDGHHIATTGNTINDEWDAGWDDDEPEPPAAPEPNGHGNGHVKNRSSFEEQRRVSEVTTPSPIELTDNEDDAADAWGWGDEDIAEEEALDPIAALAAAQTSAPQSSAPALPRRITPETREMTLSEKYWTSSLPEPVYKTVVQIYNDGAQLTKPESEHIPVAPAAPGLFALPTLILAMYRAISPYYYTSYPGGNMYLYNDAIWLSEKLKDFVAAWNTREDLSPRAYGMVRLDSEIKVLESFGKRAYTNELNAQRTIINDLLNGTQNIFQQPTDPLHSSISSVLTHIRTLAVLFSTILPYSASSSATGSLVNAVASKIITDVFELSDIGVDEAERIATVISQIESLDDLFLPRDNPNRRSSNPVNSLSQSIRDNEKEEEVPLTPQFAPLWLKMKFLSEVLQSNLKDVKYLWFESDLSLYFSVGEVVELIGLSFEMNPQVRAVVREIQGNRDPRGVGVV</sequence>
<dbReference type="GO" id="GO:1990423">
    <property type="term" value="C:RZZ complex"/>
    <property type="evidence" value="ECO:0007669"/>
    <property type="project" value="TreeGrafter"/>
</dbReference>
<dbReference type="OrthoDB" id="534815at2759"/>
<dbReference type="Proteomes" id="UP000184330">
    <property type="component" value="Unassembled WGS sequence"/>
</dbReference>
<dbReference type="GO" id="GO:0006888">
    <property type="term" value="P:endoplasmic reticulum to Golgi vesicle-mediated transport"/>
    <property type="evidence" value="ECO:0007669"/>
    <property type="project" value="TreeGrafter"/>
</dbReference>
<dbReference type="Gene3D" id="1.10.357.150">
    <property type="match status" value="1"/>
</dbReference>
<feature type="compositionally biased region" description="Acidic residues" evidence="1">
    <location>
        <begin position="433"/>
        <end position="445"/>
    </location>
</feature>
<feature type="domain" description="ZW10 C-terminal helical" evidence="2">
    <location>
        <begin position="695"/>
        <end position="850"/>
    </location>
</feature>
<feature type="compositionally biased region" description="Low complexity" evidence="1">
    <location>
        <begin position="770"/>
        <end position="782"/>
    </location>
</feature>
<dbReference type="InterPro" id="IPR046362">
    <property type="entry name" value="Zw10/DSL1_C_sf"/>
</dbReference>
<dbReference type="AlphaFoldDB" id="A0A1L7XR25"/>
<evidence type="ECO:0000256" key="1">
    <source>
        <dbReference type="SAM" id="MobiDB-lite"/>
    </source>
</evidence>
<reference evidence="3 4" key="1">
    <citation type="submission" date="2016-03" db="EMBL/GenBank/DDBJ databases">
        <authorList>
            <person name="Ploux O."/>
        </authorList>
    </citation>
    <scope>NUCLEOTIDE SEQUENCE [LARGE SCALE GENOMIC DNA]</scope>
    <source>
        <strain evidence="3 4">UAMH 11012</strain>
    </source>
</reference>
<dbReference type="PANTHER" id="PTHR12205:SF0">
    <property type="entry name" value="CENTROMERE_KINETOCHORE PROTEIN ZW10 HOMOLOG"/>
    <property type="match status" value="1"/>
</dbReference>
<feature type="region of interest" description="Disordered" evidence="1">
    <location>
        <begin position="770"/>
        <end position="795"/>
    </location>
</feature>
<dbReference type="GO" id="GO:0005737">
    <property type="term" value="C:cytoplasm"/>
    <property type="evidence" value="ECO:0007669"/>
    <property type="project" value="GOC"/>
</dbReference>
<protein>
    <recommendedName>
        <fullName evidence="2">ZW10 C-terminal helical domain-containing protein</fullName>
    </recommendedName>
</protein>
<dbReference type="Pfam" id="PF22766">
    <property type="entry name" value="ZW10_C2"/>
    <property type="match status" value="1"/>
</dbReference>
<proteinExistence type="predicted"/>
<keyword evidence="4" id="KW-1185">Reference proteome</keyword>
<dbReference type="InterPro" id="IPR055148">
    <property type="entry name" value="ZW10_C_2"/>
</dbReference>
<accession>A0A1L7XR25</accession>
<dbReference type="GO" id="GO:0007094">
    <property type="term" value="P:mitotic spindle assembly checkpoint signaling"/>
    <property type="evidence" value="ECO:0007669"/>
    <property type="project" value="TreeGrafter"/>
</dbReference>